<dbReference type="Proteomes" id="UP001157910">
    <property type="component" value="Unassembled WGS sequence"/>
</dbReference>
<organism evidence="1 2">
    <name type="scientific">Novosphingobium panipatense</name>
    <dbReference type="NCBI Taxonomy" id="428991"/>
    <lineage>
        <taxon>Bacteria</taxon>
        <taxon>Pseudomonadati</taxon>
        <taxon>Pseudomonadota</taxon>
        <taxon>Alphaproteobacteria</taxon>
        <taxon>Sphingomonadales</taxon>
        <taxon>Sphingomonadaceae</taxon>
        <taxon>Novosphingobium</taxon>
    </lineage>
</organism>
<reference evidence="1 2" key="1">
    <citation type="submission" date="2017-05" db="EMBL/GenBank/DDBJ databases">
        <authorList>
            <person name="Varghese N."/>
            <person name="Submissions S."/>
        </authorList>
    </citation>
    <scope>NUCLEOTIDE SEQUENCE [LARGE SCALE GENOMIC DNA]</scope>
    <source>
        <strain evidence="1 2">SM16</strain>
    </source>
</reference>
<accession>A0ABY1Q939</accession>
<evidence type="ECO:0000313" key="1">
    <source>
        <dbReference type="EMBL" id="SMP61214.1"/>
    </source>
</evidence>
<proteinExistence type="predicted"/>
<protein>
    <submittedName>
        <fullName evidence="1">Uncharacterized protein</fullName>
    </submittedName>
</protein>
<comment type="caution">
    <text evidence="1">The sequence shown here is derived from an EMBL/GenBank/DDBJ whole genome shotgun (WGS) entry which is preliminary data.</text>
</comment>
<dbReference type="RefSeq" id="WP_283405649.1">
    <property type="nucleotide sequence ID" value="NZ_FXUI01000003.1"/>
</dbReference>
<dbReference type="EMBL" id="FXUI01000003">
    <property type="protein sequence ID" value="SMP61214.1"/>
    <property type="molecule type" value="Genomic_DNA"/>
</dbReference>
<name>A0ABY1Q939_9SPHN</name>
<evidence type="ECO:0000313" key="2">
    <source>
        <dbReference type="Proteomes" id="UP001157910"/>
    </source>
</evidence>
<keyword evidence="2" id="KW-1185">Reference proteome</keyword>
<gene>
    <name evidence="1" type="ORF">SAMN06296065_103221</name>
</gene>
<sequence length="138" mass="14999">MTHVFSDFHDGELTGIVLGSETATVFLRQATGGEYTLTLAGVEVLHMEDFRQGNIISMVEVVTAQAPYEHSGLERLFEPPHPSAAEPYHSEHAKIIEQQSARIAAGEVSMVVIVPSYGANLIAICRDIAFAPYKLSVT</sequence>